<evidence type="ECO:0000313" key="1">
    <source>
        <dbReference type="EMBL" id="CAA0137581.1"/>
    </source>
</evidence>
<dbReference type="SUPFAM" id="SSF160104">
    <property type="entry name" value="Acetoacetate decarboxylase-like"/>
    <property type="match status" value="1"/>
</dbReference>
<name>A0A5S9RBH5_MYCVN</name>
<dbReference type="InterPro" id="IPR010451">
    <property type="entry name" value="Acetoacetate_decarboxylase"/>
</dbReference>
<dbReference type="GO" id="GO:0047602">
    <property type="term" value="F:acetoacetate decarboxylase activity"/>
    <property type="evidence" value="ECO:0007669"/>
    <property type="project" value="UniProtKB-EC"/>
</dbReference>
<protein>
    <submittedName>
        <fullName evidence="1">Acetoacetate decarboxylase</fullName>
        <ecNumber evidence="1">4.1.1.4</ecNumber>
    </submittedName>
</protein>
<reference evidence="1 2" key="1">
    <citation type="submission" date="2019-11" db="EMBL/GenBank/DDBJ databases">
        <authorList>
            <person name="Holert J."/>
        </authorList>
    </citation>
    <scope>NUCLEOTIDE SEQUENCE [LARGE SCALE GENOMIC DNA]</scope>
    <source>
        <strain evidence="1">BC8_1</strain>
    </source>
</reference>
<dbReference type="AlphaFoldDB" id="A0A5S9RBH5"/>
<dbReference type="OrthoDB" id="583154at2"/>
<dbReference type="Gene3D" id="2.40.400.10">
    <property type="entry name" value="Acetoacetate decarboxylase-like"/>
    <property type="match status" value="1"/>
</dbReference>
<sequence length="279" mass="30379">MRSHGFERQPGNRYDMPITFGPTELPDVSRWGWLRGVDISFITAYDSARPLVPACLDLPSEPVVLFSRRSFDGVDYLGERGYEELCVGIGVSHHDGEHKRRGYYWVVLWVDDMRAAAVGREIAGWPKIGAEFAPVADRDGQWSFSMTEYGTSLVTGSITDAKPVDDVIFNKIAGGASQGSYGFCWRHVPAISGGRGIDQVTRFHSSGEITKAFVGSSELSINNPSAQQAPHSARIMATLAQLPILRMLPGYIAEGSVNLDRRTITALTGGSLTPAGSRS</sequence>
<dbReference type="EMBL" id="CACSIP010000075">
    <property type="protein sequence ID" value="CAA0137581.1"/>
    <property type="molecule type" value="Genomic_DNA"/>
</dbReference>
<dbReference type="Pfam" id="PF06314">
    <property type="entry name" value="ADC"/>
    <property type="match status" value="1"/>
</dbReference>
<dbReference type="RefSeq" id="WP_159235382.1">
    <property type="nucleotide sequence ID" value="NZ_CACSIP010000075.1"/>
</dbReference>
<accession>A0A5S9RBH5</accession>
<dbReference type="EC" id="4.1.1.4" evidence="1"/>
<dbReference type="Proteomes" id="UP000430146">
    <property type="component" value="Unassembled WGS sequence"/>
</dbReference>
<keyword evidence="1" id="KW-0456">Lyase</keyword>
<evidence type="ECO:0000313" key="2">
    <source>
        <dbReference type="Proteomes" id="UP000430146"/>
    </source>
</evidence>
<organism evidence="1 2">
    <name type="scientific">Mycolicibacterium vanbaalenii</name>
    <name type="common">Mycobacterium vanbaalenii</name>
    <dbReference type="NCBI Taxonomy" id="110539"/>
    <lineage>
        <taxon>Bacteria</taxon>
        <taxon>Bacillati</taxon>
        <taxon>Actinomycetota</taxon>
        <taxon>Actinomycetes</taxon>
        <taxon>Mycobacteriales</taxon>
        <taxon>Mycobacteriaceae</taxon>
        <taxon>Mycolicibacterium</taxon>
    </lineage>
</organism>
<gene>
    <name evidence="1" type="primary">adc_2</name>
    <name evidence="1" type="ORF">AELLOGFF_02299</name>
</gene>
<proteinExistence type="predicted"/>
<dbReference type="InterPro" id="IPR023375">
    <property type="entry name" value="ADC_dom_sf"/>
</dbReference>
<keyword evidence="2" id="KW-1185">Reference proteome</keyword>